<gene>
    <name evidence="1" type="ORF">F8M41_015736</name>
</gene>
<evidence type="ECO:0008006" key="3">
    <source>
        <dbReference type="Google" id="ProtNLM"/>
    </source>
</evidence>
<evidence type="ECO:0000313" key="1">
    <source>
        <dbReference type="EMBL" id="KAF0521656.1"/>
    </source>
</evidence>
<dbReference type="AlphaFoldDB" id="A0A8H4ENB8"/>
<keyword evidence="2" id="KW-1185">Reference proteome</keyword>
<sequence length="422" mass="49169">MTSKIFTGDMPELMENILNNLNDNISCLHSCALVSRFWSNMSIPILWSDPFSLSRTSSFITRYFSSLNEHDSFVLDKWGIVVDFPNTLFHYARFLKVLDLFELYCKVDEWFYRFNNLRDDINTVTYDLANLLFKLLIESSAALSKVEIYVSDEDVESVFDIKPEIFYSLGRNDYFFSQLQELKIFIKTVPCPQRIITLLKLLGDKAKKINRLNLLGFNEEDPQLFHTVAYVVKSQEQLRSLNLLCSAIIPALRCQHNSLREIILDKCDFSNTNFNELRNYKNLEVIRIYGGIDTDRVLNILDNNLHMINTLELNDYYSINVSNMLQNLQKSGLLLQRLGLYSVQNEISSLPSLLETLISYCPNITYLNLSIIKLSDQFLNLIGYLQKLQFLSLKWIEDESEDESEEEMKSSIMKFAIIFTLF</sequence>
<comment type="caution">
    <text evidence="1">The sequence shown here is derived from an EMBL/GenBank/DDBJ whole genome shotgun (WGS) entry which is preliminary data.</text>
</comment>
<evidence type="ECO:0000313" key="2">
    <source>
        <dbReference type="Proteomes" id="UP000439903"/>
    </source>
</evidence>
<organism evidence="1 2">
    <name type="scientific">Gigaspora margarita</name>
    <dbReference type="NCBI Taxonomy" id="4874"/>
    <lineage>
        <taxon>Eukaryota</taxon>
        <taxon>Fungi</taxon>
        <taxon>Fungi incertae sedis</taxon>
        <taxon>Mucoromycota</taxon>
        <taxon>Glomeromycotina</taxon>
        <taxon>Glomeromycetes</taxon>
        <taxon>Diversisporales</taxon>
        <taxon>Gigasporaceae</taxon>
        <taxon>Gigaspora</taxon>
    </lineage>
</organism>
<protein>
    <recommendedName>
        <fullName evidence="3">F-box domain-containing protein</fullName>
    </recommendedName>
</protein>
<dbReference type="SUPFAM" id="SSF52047">
    <property type="entry name" value="RNI-like"/>
    <property type="match status" value="1"/>
</dbReference>
<dbReference type="Gene3D" id="3.80.10.10">
    <property type="entry name" value="Ribonuclease Inhibitor"/>
    <property type="match status" value="1"/>
</dbReference>
<dbReference type="OrthoDB" id="2125396at2759"/>
<dbReference type="Proteomes" id="UP000439903">
    <property type="component" value="Unassembled WGS sequence"/>
</dbReference>
<dbReference type="EMBL" id="WTPW01000333">
    <property type="protein sequence ID" value="KAF0521656.1"/>
    <property type="molecule type" value="Genomic_DNA"/>
</dbReference>
<name>A0A8H4ENB8_GIGMA</name>
<accession>A0A8H4ENB8</accession>
<dbReference type="InterPro" id="IPR032675">
    <property type="entry name" value="LRR_dom_sf"/>
</dbReference>
<proteinExistence type="predicted"/>
<reference evidence="1 2" key="1">
    <citation type="journal article" date="2019" name="Environ. Microbiol.">
        <title>At the nexus of three kingdoms: the genome of the mycorrhizal fungus Gigaspora margarita provides insights into plant, endobacterial and fungal interactions.</title>
        <authorList>
            <person name="Venice F."/>
            <person name="Ghignone S."/>
            <person name="Salvioli di Fossalunga A."/>
            <person name="Amselem J."/>
            <person name="Novero M."/>
            <person name="Xianan X."/>
            <person name="Sedzielewska Toro K."/>
            <person name="Morin E."/>
            <person name="Lipzen A."/>
            <person name="Grigoriev I.V."/>
            <person name="Henrissat B."/>
            <person name="Martin F.M."/>
            <person name="Bonfante P."/>
        </authorList>
    </citation>
    <scope>NUCLEOTIDE SEQUENCE [LARGE SCALE GENOMIC DNA]</scope>
    <source>
        <strain evidence="1 2">BEG34</strain>
    </source>
</reference>